<dbReference type="PRINTS" id="PR00038">
    <property type="entry name" value="HTHLUXR"/>
</dbReference>
<evidence type="ECO:0000256" key="4">
    <source>
        <dbReference type="ARBA" id="ARBA00023163"/>
    </source>
</evidence>
<feature type="region of interest" description="Disordered" evidence="6">
    <location>
        <begin position="1"/>
        <end position="30"/>
    </location>
</feature>
<dbReference type="GO" id="GO:0000160">
    <property type="term" value="P:phosphorelay signal transduction system"/>
    <property type="evidence" value="ECO:0007669"/>
    <property type="project" value="InterPro"/>
</dbReference>
<dbReference type="PANTHER" id="PTHR43214">
    <property type="entry name" value="TWO-COMPONENT RESPONSE REGULATOR"/>
    <property type="match status" value="1"/>
</dbReference>
<feature type="domain" description="Response regulatory" evidence="8">
    <location>
        <begin position="33"/>
        <end position="150"/>
    </location>
</feature>
<gene>
    <name evidence="9" type="ORF">Cpa01nite_19550</name>
</gene>
<reference evidence="9" key="1">
    <citation type="submission" date="2021-01" db="EMBL/GenBank/DDBJ databases">
        <title>Whole genome shotgun sequence of Cellulomonas pakistanensis NBRC 110800.</title>
        <authorList>
            <person name="Komaki H."/>
            <person name="Tamura T."/>
        </authorList>
    </citation>
    <scope>NUCLEOTIDE SEQUENCE</scope>
    <source>
        <strain evidence="9">NBRC 110800</strain>
    </source>
</reference>
<dbReference type="Proteomes" id="UP000642125">
    <property type="component" value="Unassembled WGS sequence"/>
</dbReference>
<evidence type="ECO:0000256" key="2">
    <source>
        <dbReference type="ARBA" id="ARBA00023015"/>
    </source>
</evidence>
<evidence type="ECO:0000256" key="5">
    <source>
        <dbReference type="PROSITE-ProRule" id="PRU00169"/>
    </source>
</evidence>
<comment type="caution">
    <text evidence="9">The sequence shown here is derived from an EMBL/GenBank/DDBJ whole genome shotgun (WGS) entry which is preliminary data.</text>
</comment>
<dbReference type="PROSITE" id="PS50110">
    <property type="entry name" value="RESPONSE_REGULATORY"/>
    <property type="match status" value="1"/>
</dbReference>
<dbReference type="RefSeq" id="WP_203668596.1">
    <property type="nucleotide sequence ID" value="NZ_BONO01000013.1"/>
</dbReference>
<dbReference type="SMART" id="SM00448">
    <property type="entry name" value="REC"/>
    <property type="match status" value="1"/>
</dbReference>
<keyword evidence="4" id="KW-0804">Transcription</keyword>
<dbReference type="SMART" id="SM00421">
    <property type="entry name" value="HTH_LUXR"/>
    <property type="match status" value="1"/>
</dbReference>
<dbReference type="PROSITE" id="PS00622">
    <property type="entry name" value="HTH_LUXR_1"/>
    <property type="match status" value="1"/>
</dbReference>
<evidence type="ECO:0000256" key="3">
    <source>
        <dbReference type="ARBA" id="ARBA00023125"/>
    </source>
</evidence>
<name>A0A919PCW0_9CELL</name>
<keyword evidence="1 5" id="KW-0597">Phosphoprotein</keyword>
<dbReference type="CDD" id="cd06170">
    <property type="entry name" value="LuxR_C_like"/>
    <property type="match status" value="1"/>
</dbReference>
<keyword evidence="3 9" id="KW-0238">DNA-binding</keyword>
<evidence type="ECO:0000256" key="1">
    <source>
        <dbReference type="ARBA" id="ARBA00022553"/>
    </source>
</evidence>
<evidence type="ECO:0000259" key="8">
    <source>
        <dbReference type="PROSITE" id="PS50110"/>
    </source>
</evidence>
<evidence type="ECO:0000256" key="6">
    <source>
        <dbReference type="SAM" id="MobiDB-lite"/>
    </source>
</evidence>
<dbReference type="InterPro" id="IPR058245">
    <property type="entry name" value="NreC/VraR/RcsB-like_REC"/>
</dbReference>
<dbReference type="Pfam" id="PF00072">
    <property type="entry name" value="Response_reg"/>
    <property type="match status" value="1"/>
</dbReference>
<feature type="modified residue" description="4-aspartylphosphate" evidence="5">
    <location>
        <position position="84"/>
    </location>
</feature>
<keyword evidence="2" id="KW-0805">Transcription regulation</keyword>
<dbReference type="Gene3D" id="3.40.50.2300">
    <property type="match status" value="1"/>
</dbReference>
<dbReference type="InterPro" id="IPR011006">
    <property type="entry name" value="CheY-like_superfamily"/>
</dbReference>
<feature type="domain" description="HTH luxR-type" evidence="7">
    <location>
        <begin position="187"/>
        <end position="253"/>
    </location>
</feature>
<sequence length="256" mass="26001">MSGDGTTGFGDASGGGPASDAPEPAFGPDRPVRIVLADDQALLRAGLATILGAQPDLEVVGQAGDGAEAVALARSLRPDVVCMDVQMPGVDGLEATRRITADPEITAGVLVLTTFNRDDYLLESLQAGAAGFLLKNSRPEQLADAVRAVAAGDALLSPEVTRAVIARAVVGGGSASGGSAVPAARAAGDPSATGLTERELEVLRLVARGLSNDEIAAELVLGRATVKTHVSNVLTKLGLRDRVQAVVYAFENGLTD</sequence>
<dbReference type="GO" id="GO:0006355">
    <property type="term" value="P:regulation of DNA-templated transcription"/>
    <property type="evidence" value="ECO:0007669"/>
    <property type="project" value="InterPro"/>
</dbReference>
<evidence type="ECO:0000259" key="7">
    <source>
        <dbReference type="PROSITE" id="PS50043"/>
    </source>
</evidence>
<keyword evidence="10" id="KW-1185">Reference proteome</keyword>
<dbReference type="SUPFAM" id="SSF46894">
    <property type="entry name" value="C-terminal effector domain of the bipartite response regulators"/>
    <property type="match status" value="1"/>
</dbReference>
<dbReference type="PANTHER" id="PTHR43214:SF24">
    <property type="entry name" value="TRANSCRIPTIONAL REGULATORY PROTEIN NARL-RELATED"/>
    <property type="match status" value="1"/>
</dbReference>
<dbReference type="InterPro" id="IPR039420">
    <property type="entry name" value="WalR-like"/>
</dbReference>
<dbReference type="EMBL" id="BONO01000013">
    <property type="protein sequence ID" value="GIG36574.1"/>
    <property type="molecule type" value="Genomic_DNA"/>
</dbReference>
<dbReference type="GO" id="GO:0003677">
    <property type="term" value="F:DNA binding"/>
    <property type="evidence" value="ECO:0007669"/>
    <property type="project" value="UniProtKB-KW"/>
</dbReference>
<dbReference type="SUPFAM" id="SSF52172">
    <property type="entry name" value="CheY-like"/>
    <property type="match status" value="1"/>
</dbReference>
<dbReference type="CDD" id="cd17535">
    <property type="entry name" value="REC_NarL-like"/>
    <property type="match status" value="1"/>
</dbReference>
<feature type="compositionally biased region" description="Gly residues" evidence="6">
    <location>
        <begin position="1"/>
        <end position="17"/>
    </location>
</feature>
<evidence type="ECO:0000313" key="9">
    <source>
        <dbReference type="EMBL" id="GIG36574.1"/>
    </source>
</evidence>
<dbReference type="Pfam" id="PF00196">
    <property type="entry name" value="GerE"/>
    <property type="match status" value="1"/>
</dbReference>
<proteinExistence type="predicted"/>
<accession>A0A919PCW0</accession>
<dbReference type="InterPro" id="IPR001789">
    <property type="entry name" value="Sig_transdc_resp-reg_receiver"/>
</dbReference>
<dbReference type="PROSITE" id="PS50043">
    <property type="entry name" value="HTH_LUXR_2"/>
    <property type="match status" value="1"/>
</dbReference>
<dbReference type="InterPro" id="IPR000792">
    <property type="entry name" value="Tscrpt_reg_LuxR_C"/>
</dbReference>
<dbReference type="InterPro" id="IPR016032">
    <property type="entry name" value="Sig_transdc_resp-reg_C-effctor"/>
</dbReference>
<organism evidence="9 10">
    <name type="scientific">Cellulomonas pakistanensis</name>
    <dbReference type="NCBI Taxonomy" id="992287"/>
    <lineage>
        <taxon>Bacteria</taxon>
        <taxon>Bacillati</taxon>
        <taxon>Actinomycetota</taxon>
        <taxon>Actinomycetes</taxon>
        <taxon>Micrococcales</taxon>
        <taxon>Cellulomonadaceae</taxon>
        <taxon>Cellulomonas</taxon>
    </lineage>
</organism>
<protein>
    <submittedName>
        <fullName evidence="9">DNA-binding response regulator</fullName>
    </submittedName>
</protein>
<dbReference type="AlphaFoldDB" id="A0A919PCW0"/>
<evidence type="ECO:0000313" key="10">
    <source>
        <dbReference type="Proteomes" id="UP000642125"/>
    </source>
</evidence>